<dbReference type="InterPro" id="IPR039046">
    <property type="entry name" value="PDPK1"/>
</dbReference>
<dbReference type="EC" id="2.7.11.1" evidence="2"/>
<dbReference type="GO" id="GO:0005524">
    <property type="term" value="F:ATP binding"/>
    <property type="evidence" value="ECO:0007669"/>
    <property type="project" value="UniProtKB-UniRule"/>
</dbReference>
<keyword evidence="14" id="KW-1185">Reference proteome</keyword>
<dbReference type="Pfam" id="PF25347">
    <property type="entry name" value="PH_PKH3_C"/>
    <property type="match status" value="1"/>
</dbReference>
<feature type="domain" description="Protein kinase" evidence="12">
    <location>
        <begin position="10"/>
        <end position="272"/>
    </location>
</feature>
<dbReference type="KEGG" id="lth:KLTH0G05214g"/>
<evidence type="ECO:0000256" key="11">
    <source>
        <dbReference type="SAM" id="MobiDB-lite"/>
    </source>
</evidence>
<dbReference type="InterPro" id="IPR011009">
    <property type="entry name" value="Kinase-like_dom_sf"/>
</dbReference>
<evidence type="ECO:0000256" key="4">
    <source>
        <dbReference type="ARBA" id="ARBA00022679"/>
    </source>
</evidence>
<feature type="region of interest" description="Disordered" evidence="11">
    <location>
        <begin position="294"/>
        <end position="327"/>
    </location>
</feature>
<dbReference type="eggNOG" id="KOG0592">
    <property type="taxonomic scope" value="Eukaryota"/>
</dbReference>
<dbReference type="STRING" id="559295.C5DM17"/>
<dbReference type="PANTHER" id="PTHR24356">
    <property type="entry name" value="SERINE/THREONINE-PROTEIN KINASE"/>
    <property type="match status" value="1"/>
</dbReference>
<dbReference type="EMBL" id="CU928171">
    <property type="protein sequence ID" value="CAR24828.1"/>
    <property type="molecule type" value="Genomic_DNA"/>
</dbReference>
<dbReference type="GO" id="GO:0004674">
    <property type="term" value="F:protein serine/threonine kinase activity"/>
    <property type="evidence" value="ECO:0007669"/>
    <property type="project" value="UniProtKB-KW"/>
</dbReference>
<evidence type="ECO:0000256" key="10">
    <source>
        <dbReference type="PROSITE-ProRule" id="PRU10141"/>
    </source>
</evidence>
<keyword evidence="6" id="KW-0418">Kinase</keyword>
<sequence>MASKRTPESYVFLEKLGQGSYSTVFRAVERANGLRNYAIKVCSKKHIIRERKVKYVTVEKDLLNLLAGGGHPGVVRLFCTFHDTDNLYYVLEFVSGGELLGLVRRMGRLPEEWCRRIASQLVDTVDYMHAKGVIHRDLKPENVLLSQEGRIVITDFGAACCASEGGSAPGAADRAASFVGTAEYVSPELLLHSQCSFGSDVWALGCIIYQLTQGAPPFRGDTELQSFEKIVALDYRWVYAAPPLIVALVQSILVLDPLQRPSAKQLKQNPWFTSVNWDDRTALWKGIWEVPNKGKSGSAHLPNAPSGPDAPAGGIRVTRRKPVQAKSTDAIVEWRKKLGLGPGALPSPPASAGGDIPKFGGPVHRTVSPAPAPSPAPSAASPAPVSVRTTSPAPAPRTINPTPRAIHPTPRPSLPAPRSVSSTSAPRTPPLAAPPVFVKRDIVSILEIPYDPSQRSITLAGYSKVEDSGITAFVTENKTNILKHSANHIVALDVKGLLSCQGPNQPVRSMVSVSDPDLSMYDFEFDEVNGKGFLILEKFKSKLWFLSAASSEQALPVKLRSINKDKPWVECFFAARKMVAEAESSKPKPTRPSSASRPTSATKSRPKQKINSSPRMVVSSSRYEVLHTLSGSGVKGGDATSGASAAFKSLTKK</sequence>
<dbReference type="GeneID" id="8293531"/>
<dbReference type="Gene3D" id="3.30.200.20">
    <property type="entry name" value="Phosphorylase Kinase, domain 1"/>
    <property type="match status" value="1"/>
</dbReference>
<dbReference type="OrthoDB" id="347657at2759"/>
<dbReference type="PROSITE" id="PS50011">
    <property type="entry name" value="PROTEIN_KINASE_DOM"/>
    <property type="match status" value="1"/>
</dbReference>
<dbReference type="GO" id="GO:0035556">
    <property type="term" value="P:intracellular signal transduction"/>
    <property type="evidence" value="ECO:0007669"/>
    <property type="project" value="TreeGrafter"/>
</dbReference>
<evidence type="ECO:0000256" key="1">
    <source>
        <dbReference type="ARBA" id="ARBA00010006"/>
    </source>
</evidence>
<feature type="compositionally biased region" description="Low complexity" evidence="11">
    <location>
        <begin position="591"/>
        <end position="603"/>
    </location>
</feature>
<accession>C5DM17</accession>
<dbReference type="InterPro" id="IPR000719">
    <property type="entry name" value="Prot_kinase_dom"/>
</dbReference>
<feature type="compositionally biased region" description="Polar residues" evidence="11">
    <location>
        <begin position="609"/>
        <end position="622"/>
    </location>
</feature>
<dbReference type="FunCoup" id="C5DM17">
    <property type="interactions" value="344"/>
</dbReference>
<keyword evidence="4" id="KW-0808">Transferase</keyword>
<feature type="compositionally biased region" description="Low complexity" evidence="11">
    <location>
        <begin position="377"/>
        <end position="387"/>
    </location>
</feature>
<protein>
    <recommendedName>
        <fullName evidence="2">non-specific serine/threonine protein kinase</fullName>
        <ecNumber evidence="2">2.7.11.1</ecNumber>
    </recommendedName>
</protein>
<keyword evidence="7 10" id="KW-0067">ATP-binding</keyword>
<evidence type="ECO:0000256" key="5">
    <source>
        <dbReference type="ARBA" id="ARBA00022741"/>
    </source>
</evidence>
<evidence type="ECO:0000256" key="6">
    <source>
        <dbReference type="ARBA" id="ARBA00022777"/>
    </source>
</evidence>
<dbReference type="RefSeq" id="XP_002555265.1">
    <property type="nucleotide sequence ID" value="XM_002555219.1"/>
</dbReference>
<comment type="catalytic activity">
    <reaction evidence="9">
        <text>L-seryl-[protein] + ATP = O-phospho-L-seryl-[protein] + ADP + H(+)</text>
        <dbReference type="Rhea" id="RHEA:17989"/>
        <dbReference type="Rhea" id="RHEA-COMP:9863"/>
        <dbReference type="Rhea" id="RHEA-COMP:11604"/>
        <dbReference type="ChEBI" id="CHEBI:15378"/>
        <dbReference type="ChEBI" id="CHEBI:29999"/>
        <dbReference type="ChEBI" id="CHEBI:30616"/>
        <dbReference type="ChEBI" id="CHEBI:83421"/>
        <dbReference type="ChEBI" id="CHEBI:456216"/>
        <dbReference type="EC" id="2.7.11.1"/>
    </reaction>
</comment>
<keyword evidence="5 10" id="KW-0547">Nucleotide-binding</keyword>
<evidence type="ECO:0000256" key="2">
    <source>
        <dbReference type="ARBA" id="ARBA00012513"/>
    </source>
</evidence>
<dbReference type="HOGENOM" id="CLU_008400_0_0_1"/>
<name>C5DM17_LACTC</name>
<feature type="region of interest" description="Disordered" evidence="11">
    <location>
        <begin position="582"/>
        <end position="653"/>
    </location>
</feature>
<dbReference type="PROSITE" id="PS00107">
    <property type="entry name" value="PROTEIN_KINASE_ATP"/>
    <property type="match status" value="1"/>
</dbReference>
<feature type="binding site" evidence="10">
    <location>
        <position position="40"/>
    </location>
    <ligand>
        <name>ATP</name>
        <dbReference type="ChEBI" id="CHEBI:30616"/>
    </ligand>
</feature>
<dbReference type="SUPFAM" id="SSF56112">
    <property type="entry name" value="Protein kinase-like (PK-like)"/>
    <property type="match status" value="1"/>
</dbReference>
<evidence type="ECO:0000256" key="9">
    <source>
        <dbReference type="ARBA" id="ARBA00048679"/>
    </source>
</evidence>
<dbReference type="InterPro" id="IPR050236">
    <property type="entry name" value="Ser_Thr_kinase_AGC"/>
</dbReference>
<organism evidence="13 14">
    <name type="scientific">Lachancea thermotolerans (strain ATCC 56472 / CBS 6340 / NRRL Y-8284)</name>
    <name type="common">Yeast</name>
    <name type="synonym">Kluyveromyces thermotolerans</name>
    <dbReference type="NCBI Taxonomy" id="559295"/>
    <lineage>
        <taxon>Eukaryota</taxon>
        <taxon>Fungi</taxon>
        <taxon>Dikarya</taxon>
        <taxon>Ascomycota</taxon>
        <taxon>Saccharomycotina</taxon>
        <taxon>Saccharomycetes</taxon>
        <taxon>Saccharomycetales</taxon>
        <taxon>Saccharomycetaceae</taxon>
        <taxon>Lachancea</taxon>
    </lineage>
</organism>
<gene>
    <name evidence="13" type="ordered locus">KLTH0G05214g</name>
</gene>
<evidence type="ECO:0000313" key="14">
    <source>
        <dbReference type="Proteomes" id="UP000002036"/>
    </source>
</evidence>
<reference evidence="13 14" key="1">
    <citation type="journal article" date="2009" name="Genome Res.">
        <title>Comparative genomics of protoploid Saccharomycetaceae.</title>
        <authorList>
            <consortium name="The Genolevures Consortium"/>
            <person name="Souciet J.-L."/>
            <person name="Dujon B."/>
            <person name="Gaillardin C."/>
            <person name="Johnston M."/>
            <person name="Baret P.V."/>
            <person name="Cliften P."/>
            <person name="Sherman D.J."/>
            <person name="Weissenbach J."/>
            <person name="Westhof E."/>
            <person name="Wincker P."/>
            <person name="Jubin C."/>
            <person name="Poulain J."/>
            <person name="Barbe V."/>
            <person name="Segurens B."/>
            <person name="Artiguenave F."/>
            <person name="Anthouard V."/>
            <person name="Vacherie B."/>
            <person name="Val M.-E."/>
            <person name="Fulton R.S."/>
            <person name="Minx P."/>
            <person name="Wilson R."/>
            <person name="Durrens P."/>
            <person name="Jean G."/>
            <person name="Marck C."/>
            <person name="Martin T."/>
            <person name="Nikolski M."/>
            <person name="Rolland T."/>
            <person name="Seret M.-L."/>
            <person name="Casaregola S."/>
            <person name="Despons L."/>
            <person name="Fairhead C."/>
            <person name="Fischer G."/>
            <person name="Lafontaine I."/>
            <person name="Leh V."/>
            <person name="Lemaire M."/>
            <person name="de Montigny J."/>
            <person name="Neuveglise C."/>
            <person name="Thierry A."/>
            <person name="Blanc-Lenfle I."/>
            <person name="Bleykasten C."/>
            <person name="Diffels J."/>
            <person name="Fritsch E."/>
            <person name="Frangeul L."/>
            <person name="Goeffon A."/>
            <person name="Jauniaux N."/>
            <person name="Kachouri-Lafond R."/>
            <person name="Payen C."/>
            <person name="Potier S."/>
            <person name="Pribylova L."/>
            <person name="Ozanne C."/>
            <person name="Richard G.-F."/>
            <person name="Sacerdot C."/>
            <person name="Straub M.-L."/>
            <person name="Talla E."/>
        </authorList>
    </citation>
    <scope>NUCLEOTIDE SEQUENCE [LARGE SCALE GENOMIC DNA]</scope>
    <source>
        <strain evidence="14">ATCC 56472 / CBS 6340 / NRRL Y-8284</strain>
    </source>
</reference>
<dbReference type="SMART" id="SM00220">
    <property type="entry name" value="S_TKc"/>
    <property type="match status" value="1"/>
</dbReference>
<dbReference type="Proteomes" id="UP000002036">
    <property type="component" value="Chromosome G"/>
</dbReference>
<dbReference type="OMA" id="RGSTHEV"/>
<dbReference type="PANTHER" id="PTHR24356:SF405">
    <property type="entry name" value="SERINE_THREONINE-PROTEIN KINASE PKH3"/>
    <property type="match status" value="1"/>
</dbReference>
<comment type="similarity">
    <text evidence="1">Belongs to the protein kinase superfamily. AGC Ser/Thr protein kinase family. PDPK1 subfamily.</text>
</comment>
<feature type="region of interest" description="Disordered" evidence="11">
    <location>
        <begin position="340"/>
        <end position="433"/>
    </location>
</feature>
<dbReference type="InterPro" id="IPR008271">
    <property type="entry name" value="Ser/Thr_kinase_AS"/>
</dbReference>
<dbReference type="AlphaFoldDB" id="C5DM17"/>
<dbReference type="PROSITE" id="PS00108">
    <property type="entry name" value="PROTEIN_KINASE_ST"/>
    <property type="match status" value="1"/>
</dbReference>
<dbReference type="InterPro" id="IPR017441">
    <property type="entry name" value="Protein_kinase_ATP_BS"/>
</dbReference>
<evidence type="ECO:0000256" key="3">
    <source>
        <dbReference type="ARBA" id="ARBA00022527"/>
    </source>
</evidence>
<dbReference type="Gene3D" id="1.10.510.10">
    <property type="entry name" value="Transferase(Phosphotransferase) domain 1"/>
    <property type="match status" value="1"/>
</dbReference>
<keyword evidence="3" id="KW-0723">Serine/threonine-protein kinase</keyword>
<dbReference type="InterPro" id="IPR057614">
    <property type="entry name" value="PH_PKH3_C"/>
</dbReference>
<evidence type="ECO:0000313" key="13">
    <source>
        <dbReference type="EMBL" id="CAR24828.1"/>
    </source>
</evidence>
<evidence type="ECO:0000259" key="12">
    <source>
        <dbReference type="PROSITE" id="PS50011"/>
    </source>
</evidence>
<evidence type="ECO:0000256" key="8">
    <source>
        <dbReference type="ARBA" id="ARBA00047899"/>
    </source>
</evidence>
<proteinExistence type="inferred from homology"/>
<dbReference type="InParanoid" id="C5DM17"/>
<dbReference type="Pfam" id="PF00069">
    <property type="entry name" value="Pkinase"/>
    <property type="match status" value="1"/>
</dbReference>
<evidence type="ECO:0000256" key="7">
    <source>
        <dbReference type="ARBA" id="ARBA00022840"/>
    </source>
</evidence>
<comment type="catalytic activity">
    <reaction evidence="8">
        <text>L-threonyl-[protein] + ATP = O-phospho-L-threonyl-[protein] + ADP + H(+)</text>
        <dbReference type="Rhea" id="RHEA:46608"/>
        <dbReference type="Rhea" id="RHEA-COMP:11060"/>
        <dbReference type="Rhea" id="RHEA-COMP:11605"/>
        <dbReference type="ChEBI" id="CHEBI:15378"/>
        <dbReference type="ChEBI" id="CHEBI:30013"/>
        <dbReference type="ChEBI" id="CHEBI:30616"/>
        <dbReference type="ChEBI" id="CHEBI:61977"/>
        <dbReference type="ChEBI" id="CHEBI:456216"/>
        <dbReference type="EC" id="2.7.11.1"/>
    </reaction>
</comment>
<dbReference type="CDD" id="cd05581">
    <property type="entry name" value="STKc_PDK1"/>
    <property type="match status" value="1"/>
</dbReference>